<evidence type="ECO:0000313" key="2">
    <source>
        <dbReference type="Proteomes" id="UP000299102"/>
    </source>
</evidence>
<name>A0A4C1Z5C1_EUMVA</name>
<reference evidence="1 2" key="1">
    <citation type="journal article" date="2019" name="Commun. Biol.">
        <title>The bagworm genome reveals a unique fibroin gene that provides high tensile strength.</title>
        <authorList>
            <person name="Kono N."/>
            <person name="Nakamura H."/>
            <person name="Ohtoshi R."/>
            <person name="Tomita M."/>
            <person name="Numata K."/>
            <person name="Arakawa K."/>
        </authorList>
    </citation>
    <scope>NUCLEOTIDE SEQUENCE [LARGE SCALE GENOMIC DNA]</scope>
</reference>
<proteinExistence type="predicted"/>
<organism evidence="1 2">
    <name type="scientific">Eumeta variegata</name>
    <name type="common">Bagworm moth</name>
    <name type="synonym">Eumeta japonica</name>
    <dbReference type="NCBI Taxonomy" id="151549"/>
    <lineage>
        <taxon>Eukaryota</taxon>
        <taxon>Metazoa</taxon>
        <taxon>Ecdysozoa</taxon>
        <taxon>Arthropoda</taxon>
        <taxon>Hexapoda</taxon>
        <taxon>Insecta</taxon>
        <taxon>Pterygota</taxon>
        <taxon>Neoptera</taxon>
        <taxon>Endopterygota</taxon>
        <taxon>Lepidoptera</taxon>
        <taxon>Glossata</taxon>
        <taxon>Ditrysia</taxon>
        <taxon>Tineoidea</taxon>
        <taxon>Psychidae</taxon>
        <taxon>Oiketicinae</taxon>
        <taxon>Eumeta</taxon>
    </lineage>
</organism>
<sequence>MPALWTSPFERGVADAANFHLTNLKSWLSSHHVNQHLCNLEPECQLFHTECRRLQLDDMMLYVLCYNQYDWHVELSCPHRAEQREARLHQLFAVNRCRAVTGTRSPMHRLAVQATVSWQKYCGLRLPQEWNANRRLHVEISTLAGAKKDLKKGSSQLLAMPGKRLERDAFNTHARTAENPQVDSH</sequence>
<dbReference type="OrthoDB" id="426210at2759"/>
<evidence type="ECO:0000313" key="1">
    <source>
        <dbReference type="EMBL" id="GBP82373.1"/>
    </source>
</evidence>
<comment type="caution">
    <text evidence="1">The sequence shown here is derived from an EMBL/GenBank/DDBJ whole genome shotgun (WGS) entry which is preliminary data.</text>
</comment>
<protein>
    <submittedName>
        <fullName evidence="1">Uncharacterized protein</fullName>
    </submittedName>
</protein>
<accession>A0A4C1Z5C1</accession>
<dbReference type="Proteomes" id="UP000299102">
    <property type="component" value="Unassembled WGS sequence"/>
</dbReference>
<gene>
    <name evidence="1" type="ORF">EVAR_55256_1</name>
</gene>
<keyword evidence="2" id="KW-1185">Reference proteome</keyword>
<dbReference type="EMBL" id="BGZK01001561">
    <property type="protein sequence ID" value="GBP82373.1"/>
    <property type="molecule type" value="Genomic_DNA"/>
</dbReference>
<dbReference type="AlphaFoldDB" id="A0A4C1Z5C1"/>